<dbReference type="PANTHER" id="PTHR48078:SF9">
    <property type="entry name" value="D-SERINE DEHYDRATASE"/>
    <property type="match status" value="1"/>
</dbReference>
<evidence type="ECO:0000259" key="5">
    <source>
        <dbReference type="Pfam" id="PF00291"/>
    </source>
</evidence>
<dbReference type="OrthoDB" id="9780546at2"/>
<dbReference type="InterPro" id="IPR036052">
    <property type="entry name" value="TrpB-like_PALP_sf"/>
</dbReference>
<dbReference type="GO" id="GO:0036088">
    <property type="term" value="P:D-serine catabolic process"/>
    <property type="evidence" value="ECO:0007669"/>
    <property type="project" value="TreeGrafter"/>
</dbReference>
<dbReference type="Pfam" id="PF00291">
    <property type="entry name" value="PALP"/>
    <property type="match status" value="1"/>
</dbReference>
<evidence type="ECO:0000256" key="4">
    <source>
        <dbReference type="HAMAP-Rule" id="MF_01030"/>
    </source>
</evidence>
<dbReference type="PANTHER" id="PTHR48078">
    <property type="entry name" value="THREONINE DEHYDRATASE, MITOCHONDRIAL-RELATED"/>
    <property type="match status" value="1"/>
</dbReference>
<dbReference type="GO" id="GO:0008721">
    <property type="term" value="F:D-serine ammonia-lyase activity"/>
    <property type="evidence" value="ECO:0007669"/>
    <property type="project" value="UniProtKB-EC"/>
</dbReference>
<proteinExistence type="inferred from homology"/>
<accession>A0A6I5A0N3</accession>
<dbReference type="SUPFAM" id="SSF53686">
    <property type="entry name" value="Tryptophan synthase beta subunit-like PLP-dependent enzymes"/>
    <property type="match status" value="1"/>
</dbReference>
<dbReference type="HAMAP" id="MF_01030">
    <property type="entry name" value="D_Ser_dehydrat"/>
    <property type="match status" value="1"/>
</dbReference>
<comment type="cofactor">
    <cofactor evidence="1 4">
        <name>pyridoxal 5'-phosphate</name>
        <dbReference type="ChEBI" id="CHEBI:597326"/>
    </cofactor>
</comment>
<sequence length="441" mass="49323">MERLILGKTTSEWMNEFPLLSSIAETKEVFWINQKVKRFPDAIEGKNLSWEDVEEAEALFQRFAPFMEKAFPDTAEAKGEIESPLKEIQDMQATLQSEYGERIPGQLWLKCDNELAVAGSIKARGGFFEILSYAENLALEHSMLTKNDDYGKLYSDTFKQFFSNYSIAVGSTGNLGLSIGIMSAKLGFQVTVHMSQDAKQWKKDLLRDKGAQVMEHESDFSLAVEKGREMCQEQPHCYFVDDEDSKHLFLGYAVAAIRLKKQLDEKGIVVDADHPLIVYIPCGVGGGPSGVTYGLKHIFGDHVYCYFAEPTHSPSVLIGLMTGKFHQVSVQDFGIDNQTAADGLAVGRPSQYAVQMVEHLVNGIYTVEDHQLYRMLYLLNQSEQMKLEPSALAGMYGPVQLTKEHQGPANLEHATHIVWATGGSLVPDENMRSYIKKGKNN</sequence>
<dbReference type="EMBL" id="WMEQ01000006">
    <property type="protein sequence ID" value="MYL34010.1"/>
    <property type="molecule type" value="Genomic_DNA"/>
</dbReference>
<dbReference type="EC" id="4.3.1.18" evidence="4"/>
<dbReference type="GO" id="GO:0009097">
    <property type="term" value="P:isoleucine biosynthetic process"/>
    <property type="evidence" value="ECO:0007669"/>
    <property type="project" value="TreeGrafter"/>
</dbReference>
<feature type="domain" description="Tryptophan synthase beta chain-like PALP" evidence="5">
    <location>
        <begin position="101"/>
        <end position="399"/>
    </location>
</feature>
<evidence type="ECO:0000256" key="3">
    <source>
        <dbReference type="ARBA" id="ARBA00023239"/>
    </source>
</evidence>
<dbReference type="GO" id="GO:0016836">
    <property type="term" value="F:hydro-lyase activity"/>
    <property type="evidence" value="ECO:0007669"/>
    <property type="project" value="UniProtKB-UniRule"/>
</dbReference>
<reference evidence="6 7" key="1">
    <citation type="submission" date="2019-11" db="EMBL/GenBank/DDBJ databases">
        <title>Genome sequences of 17 halophilic strains isolated from different environments.</title>
        <authorList>
            <person name="Furrow R.E."/>
        </authorList>
    </citation>
    <scope>NUCLEOTIDE SEQUENCE [LARGE SCALE GENOMIC DNA]</scope>
    <source>
        <strain evidence="6 7">22514_16_FS</strain>
    </source>
</reference>
<dbReference type="RefSeq" id="WP_160848861.1">
    <property type="nucleotide sequence ID" value="NZ_WMEQ01000006.1"/>
</dbReference>
<dbReference type="AlphaFoldDB" id="A0A6I5A0N3"/>
<comment type="catalytic activity">
    <reaction evidence="4">
        <text>D-serine = pyruvate + NH4(+)</text>
        <dbReference type="Rhea" id="RHEA:13977"/>
        <dbReference type="ChEBI" id="CHEBI:15361"/>
        <dbReference type="ChEBI" id="CHEBI:28938"/>
        <dbReference type="ChEBI" id="CHEBI:35247"/>
        <dbReference type="EC" id="4.3.1.18"/>
    </reaction>
</comment>
<keyword evidence="2 4" id="KW-0663">Pyridoxal phosphate</keyword>
<dbReference type="InterPro" id="IPR050147">
    <property type="entry name" value="Ser/Thr_Dehydratase"/>
</dbReference>
<feature type="modified residue" description="N6-(pyridoxal phosphate)lysine" evidence="4">
    <location>
        <position position="122"/>
    </location>
</feature>
<keyword evidence="3 4" id="KW-0456">Lyase</keyword>
<dbReference type="Proteomes" id="UP000468638">
    <property type="component" value="Unassembled WGS sequence"/>
</dbReference>
<dbReference type="NCBIfam" id="NF002823">
    <property type="entry name" value="PRK02991.1"/>
    <property type="match status" value="1"/>
</dbReference>
<evidence type="ECO:0000256" key="2">
    <source>
        <dbReference type="ARBA" id="ARBA00022898"/>
    </source>
</evidence>
<dbReference type="NCBIfam" id="TIGR02035">
    <property type="entry name" value="D_Ser_am_lyase"/>
    <property type="match status" value="1"/>
</dbReference>
<gene>
    <name evidence="4" type="primary">dsdA</name>
    <name evidence="6" type="ORF">GLW05_10410</name>
</gene>
<comment type="caution">
    <text evidence="6">The sequence shown here is derived from an EMBL/GenBank/DDBJ whole genome shotgun (WGS) entry which is preliminary data.</text>
</comment>
<protein>
    <recommendedName>
        <fullName evidence="4">Probable D-serine dehydratase</fullName>
        <ecNumber evidence="4">4.3.1.18</ecNumber>
    </recommendedName>
    <alternativeName>
        <fullName evidence="4">D-serine deaminase</fullName>
        <shortName evidence="4">DSD</shortName>
    </alternativeName>
</protein>
<comment type="similarity">
    <text evidence="4">Belongs to the serine/threonine dehydratase family. DsdA subfamily.</text>
</comment>
<evidence type="ECO:0000313" key="6">
    <source>
        <dbReference type="EMBL" id="MYL34010.1"/>
    </source>
</evidence>
<organism evidence="6 7">
    <name type="scientific">Pontibacillus yanchengensis</name>
    <dbReference type="NCBI Taxonomy" id="462910"/>
    <lineage>
        <taxon>Bacteria</taxon>
        <taxon>Bacillati</taxon>
        <taxon>Bacillota</taxon>
        <taxon>Bacilli</taxon>
        <taxon>Bacillales</taxon>
        <taxon>Bacillaceae</taxon>
        <taxon>Pontibacillus</taxon>
    </lineage>
</organism>
<evidence type="ECO:0000313" key="7">
    <source>
        <dbReference type="Proteomes" id="UP000468638"/>
    </source>
</evidence>
<dbReference type="InterPro" id="IPR011780">
    <property type="entry name" value="D_Ser_am_lyase"/>
</dbReference>
<dbReference type="InterPro" id="IPR001926">
    <property type="entry name" value="TrpB-like_PALP"/>
</dbReference>
<name>A0A6I5A0N3_9BACI</name>
<dbReference type="GO" id="GO:0030170">
    <property type="term" value="F:pyridoxal phosphate binding"/>
    <property type="evidence" value="ECO:0007669"/>
    <property type="project" value="InterPro"/>
</dbReference>
<dbReference type="Gene3D" id="3.40.50.1100">
    <property type="match status" value="2"/>
</dbReference>
<evidence type="ECO:0000256" key="1">
    <source>
        <dbReference type="ARBA" id="ARBA00001933"/>
    </source>
</evidence>